<dbReference type="EMBL" id="MNCJ02000328">
    <property type="protein sequence ID" value="KAF5775165.1"/>
    <property type="molecule type" value="Genomic_DNA"/>
</dbReference>
<reference evidence="3" key="2">
    <citation type="submission" date="2017-02" db="EMBL/GenBank/DDBJ databases">
        <title>Sunflower complete genome.</title>
        <authorList>
            <person name="Langlade N."/>
            <person name="Munos S."/>
        </authorList>
    </citation>
    <scope>NUCLEOTIDE SEQUENCE [LARGE SCALE GENOMIC DNA]</scope>
    <source>
        <tissue evidence="3">Leaves</tissue>
    </source>
</reference>
<evidence type="ECO:0000259" key="1">
    <source>
        <dbReference type="PROSITE" id="PS50181"/>
    </source>
</evidence>
<dbReference type="CDD" id="cd22157">
    <property type="entry name" value="F-box_AtFBW1-like"/>
    <property type="match status" value="1"/>
</dbReference>
<reference evidence="2" key="3">
    <citation type="submission" date="2020-06" db="EMBL/GenBank/DDBJ databases">
        <title>Helianthus annuus Genome sequencing and assembly Release 2.</title>
        <authorList>
            <person name="Gouzy J."/>
            <person name="Langlade N."/>
            <person name="Munos S."/>
        </authorList>
    </citation>
    <scope>NUCLEOTIDE SEQUENCE</scope>
    <source>
        <tissue evidence="2">Leaves</tissue>
    </source>
</reference>
<dbReference type="OrthoDB" id="5319261at2759"/>
<sequence>MQTLNSKPRLQWAMLPSEIMYHILSRMPVKSLARFRCVSKQWCNYINDPYLETMHAKRAAVNDPTLIMIHKLPSEYPNSLCTLSFLEYKEETDTCTHLEVRTDPPVMDFMCKRWSYNNVVLGSCNGLLYSSQKEFRFDVTTLIVIHPLKGECYELPQLKTPFNQDPAWGNRFSYDVKLCVEWSCGLGFDDSTNSFKMVCIVPRKQVDIVPRKQVESPEGLCTMVHVLGTDLWRKITQAPSYHVEGVGVFSNGCLHWLARDDPNYSRVITFDMKTEEFGLIYKPLRKGPRRMFNVHLVNLCGQVGYVYMITNHSAEVWVLKERVWVMHCEFEHKPCLSNSRINVLGFWNRNGDILVTYGGEKRLLVYNLKDESFYEASFVGWEEEGRKDIQMYQNSLFSTRYSVKNLRNKR</sequence>
<dbReference type="InterPro" id="IPR001810">
    <property type="entry name" value="F-box_dom"/>
</dbReference>
<dbReference type="InParanoid" id="A0A251SWE2"/>
<accession>A0A251SWE2</accession>
<protein>
    <submittedName>
        <fullName evidence="2 3">F-box domain-containing protein</fullName>
    </submittedName>
</protein>
<dbReference type="SMART" id="SM00256">
    <property type="entry name" value="FBOX"/>
    <property type="match status" value="1"/>
</dbReference>
<dbReference type="Pfam" id="PF00646">
    <property type="entry name" value="F-box"/>
    <property type="match status" value="1"/>
</dbReference>
<dbReference type="InterPro" id="IPR036047">
    <property type="entry name" value="F-box-like_dom_sf"/>
</dbReference>
<keyword evidence="4" id="KW-1185">Reference proteome</keyword>
<evidence type="ECO:0000313" key="2">
    <source>
        <dbReference type="EMBL" id="KAF5775165.1"/>
    </source>
</evidence>
<proteinExistence type="predicted"/>
<dbReference type="PANTHER" id="PTHR31672:SF13">
    <property type="entry name" value="F-BOX PROTEIN CPR30-LIKE"/>
    <property type="match status" value="1"/>
</dbReference>
<dbReference type="AlphaFoldDB" id="A0A251SWE2"/>
<dbReference type="InterPro" id="IPR050796">
    <property type="entry name" value="SCF_F-box_component"/>
</dbReference>
<dbReference type="Gramene" id="mRNA:HanXRQr2_Chr13g0608971">
    <property type="protein sequence ID" value="CDS:HanXRQr2_Chr13g0608971.1"/>
    <property type="gene ID" value="HanXRQr2_Chr13g0608971"/>
</dbReference>
<feature type="domain" description="F-box" evidence="1">
    <location>
        <begin position="9"/>
        <end position="58"/>
    </location>
</feature>
<dbReference type="InterPro" id="IPR013187">
    <property type="entry name" value="F-box-assoc_dom_typ3"/>
</dbReference>
<dbReference type="PROSITE" id="PS50181">
    <property type="entry name" value="FBOX"/>
    <property type="match status" value="1"/>
</dbReference>
<gene>
    <name evidence="3" type="ORF">HannXRQ_Chr13g0418481</name>
    <name evidence="2" type="ORF">HanXRQr2_Chr13g0608971</name>
</gene>
<dbReference type="NCBIfam" id="TIGR01640">
    <property type="entry name" value="F_box_assoc_1"/>
    <property type="match status" value="1"/>
</dbReference>
<dbReference type="OMA" id="STINTCK"/>
<dbReference type="Pfam" id="PF08268">
    <property type="entry name" value="FBA_3"/>
    <property type="match status" value="1"/>
</dbReference>
<dbReference type="Gene3D" id="1.20.1280.50">
    <property type="match status" value="1"/>
</dbReference>
<organism evidence="3 4">
    <name type="scientific">Helianthus annuus</name>
    <name type="common">Common sunflower</name>
    <dbReference type="NCBI Taxonomy" id="4232"/>
    <lineage>
        <taxon>Eukaryota</taxon>
        <taxon>Viridiplantae</taxon>
        <taxon>Streptophyta</taxon>
        <taxon>Embryophyta</taxon>
        <taxon>Tracheophyta</taxon>
        <taxon>Spermatophyta</taxon>
        <taxon>Magnoliopsida</taxon>
        <taxon>eudicotyledons</taxon>
        <taxon>Gunneridae</taxon>
        <taxon>Pentapetalae</taxon>
        <taxon>asterids</taxon>
        <taxon>campanulids</taxon>
        <taxon>Asterales</taxon>
        <taxon>Asteraceae</taxon>
        <taxon>Asteroideae</taxon>
        <taxon>Heliantheae alliance</taxon>
        <taxon>Heliantheae</taxon>
        <taxon>Helianthus</taxon>
    </lineage>
</organism>
<evidence type="ECO:0000313" key="4">
    <source>
        <dbReference type="Proteomes" id="UP000215914"/>
    </source>
</evidence>
<dbReference type="EMBL" id="CM007902">
    <property type="protein sequence ID" value="OTG02929.1"/>
    <property type="molecule type" value="Genomic_DNA"/>
</dbReference>
<reference evidence="2 4" key="1">
    <citation type="journal article" date="2017" name="Nature">
        <title>The sunflower genome provides insights into oil metabolism, flowering and Asterid evolution.</title>
        <authorList>
            <person name="Badouin H."/>
            <person name="Gouzy J."/>
            <person name="Grassa C.J."/>
            <person name="Murat F."/>
            <person name="Staton S.E."/>
            <person name="Cottret L."/>
            <person name="Lelandais-Briere C."/>
            <person name="Owens G.L."/>
            <person name="Carrere S."/>
            <person name="Mayjonade B."/>
            <person name="Legrand L."/>
            <person name="Gill N."/>
            <person name="Kane N.C."/>
            <person name="Bowers J.E."/>
            <person name="Hubner S."/>
            <person name="Bellec A."/>
            <person name="Berard A."/>
            <person name="Berges H."/>
            <person name="Blanchet N."/>
            <person name="Boniface M.C."/>
            <person name="Brunel D."/>
            <person name="Catrice O."/>
            <person name="Chaidir N."/>
            <person name="Claudel C."/>
            <person name="Donnadieu C."/>
            <person name="Faraut T."/>
            <person name="Fievet G."/>
            <person name="Helmstetter N."/>
            <person name="King M."/>
            <person name="Knapp S.J."/>
            <person name="Lai Z."/>
            <person name="Le Paslier M.C."/>
            <person name="Lippi Y."/>
            <person name="Lorenzon L."/>
            <person name="Mandel J.R."/>
            <person name="Marage G."/>
            <person name="Marchand G."/>
            <person name="Marquand E."/>
            <person name="Bret-Mestries E."/>
            <person name="Morien E."/>
            <person name="Nambeesan S."/>
            <person name="Nguyen T."/>
            <person name="Pegot-Espagnet P."/>
            <person name="Pouilly N."/>
            <person name="Raftis F."/>
            <person name="Sallet E."/>
            <person name="Schiex T."/>
            <person name="Thomas J."/>
            <person name="Vandecasteele C."/>
            <person name="Vares D."/>
            <person name="Vear F."/>
            <person name="Vautrin S."/>
            <person name="Crespi M."/>
            <person name="Mangin B."/>
            <person name="Burke J.M."/>
            <person name="Salse J."/>
            <person name="Munos S."/>
            <person name="Vincourt P."/>
            <person name="Rieseberg L.H."/>
            <person name="Langlade N.B."/>
        </authorList>
    </citation>
    <scope>NUCLEOTIDE SEQUENCE [LARGE SCALE GENOMIC DNA]</scope>
    <source>
        <strain evidence="4">cv. SF193</strain>
        <tissue evidence="2">Leaves</tissue>
    </source>
</reference>
<dbReference type="Proteomes" id="UP000215914">
    <property type="component" value="Chromosome 13"/>
</dbReference>
<dbReference type="PANTHER" id="PTHR31672">
    <property type="entry name" value="BNACNNG10540D PROTEIN"/>
    <property type="match status" value="1"/>
</dbReference>
<evidence type="ECO:0000313" key="3">
    <source>
        <dbReference type="EMBL" id="OTG02929.1"/>
    </source>
</evidence>
<dbReference type="SUPFAM" id="SSF81383">
    <property type="entry name" value="F-box domain"/>
    <property type="match status" value="1"/>
</dbReference>
<dbReference type="InterPro" id="IPR017451">
    <property type="entry name" value="F-box-assoc_interact_dom"/>
</dbReference>
<dbReference type="STRING" id="4232.A0A251SWE2"/>
<name>A0A251SWE2_HELAN</name>